<comment type="caution">
    <text evidence="4">The sequence shown here is derived from an EMBL/GenBank/DDBJ whole genome shotgun (WGS) entry which is preliminary data.</text>
</comment>
<dbReference type="PROSITE" id="PS51318">
    <property type="entry name" value="TAT"/>
    <property type="match status" value="1"/>
</dbReference>
<protein>
    <submittedName>
        <fullName evidence="4">Alpha/beta fold hydrolase</fullName>
    </submittedName>
</protein>
<evidence type="ECO:0000259" key="3">
    <source>
        <dbReference type="Pfam" id="PF00561"/>
    </source>
</evidence>
<dbReference type="RefSeq" id="WP_187784823.1">
    <property type="nucleotide sequence ID" value="NZ_JACTVA010000020.1"/>
</dbReference>
<evidence type="ECO:0000256" key="2">
    <source>
        <dbReference type="SAM" id="SignalP"/>
    </source>
</evidence>
<dbReference type="PIRSF" id="PIRSF000443">
    <property type="entry name" value="Homoser_Ac_trans"/>
    <property type="match status" value="1"/>
</dbReference>
<gene>
    <name evidence="4" type="ORF">IBL26_12490</name>
</gene>
<evidence type="ECO:0000256" key="1">
    <source>
        <dbReference type="ARBA" id="ARBA00022679"/>
    </source>
</evidence>
<dbReference type="InterPro" id="IPR000073">
    <property type="entry name" value="AB_hydrolase_1"/>
</dbReference>
<keyword evidence="2" id="KW-0732">Signal</keyword>
<proteinExistence type="predicted"/>
<keyword evidence="1" id="KW-0808">Transferase</keyword>
<dbReference type="Proteomes" id="UP000626026">
    <property type="component" value="Unassembled WGS sequence"/>
</dbReference>
<feature type="domain" description="AB hydrolase-1" evidence="3">
    <location>
        <begin position="79"/>
        <end position="338"/>
    </location>
</feature>
<organism evidence="4 5">
    <name type="scientific">Teichococcus aerophilus</name>
    <dbReference type="NCBI Taxonomy" id="1224513"/>
    <lineage>
        <taxon>Bacteria</taxon>
        <taxon>Pseudomonadati</taxon>
        <taxon>Pseudomonadota</taxon>
        <taxon>Alphaproteobacteria</taxon>
        <taxon>Acetobacterales</taxon>
        <taxon>Roseomonadaceae</taxon>
        <taxon>Roseomonas</taxon>
    </lineage>
</organism>
<dbReference type="PANTHER" id="PTHR32268:SF11">
    <property type="entry name" value="HOMOSERINE O-ACETYLTRANSFERASE"/>
    <property type="match status" value="1"/>
</dbReference>
<keyword evidence="5" id="KW-1185">Reference proteome</keyword>
<dbReference type="NCBIfam" id="NF005071">
    <property type="entry name" value="PRK06489.1"/>
    <property type="match status" value="1"/>
</dbReference>
<feature type="chain" id="PRO_5046462020" evidence="2">
    <location>
        <begin position="29"/>
        <end position="366"/>
    </location>
</feature>
<evidence type="ECO:0000313" key="5">
    <source>
        <dbReference type="Proteomes" id="UP000626026"/>
    </source>
</evidence>
<name>A0ABR7RMY6_9PROT</name>
<accession>A0ABR7RMY6</accession>
<sequence length="366" mass="39360">MPSQFSRRAAFGLAATAALAASTPPAAAQAPATQPATSGQAIAPVQGRWVARDFRFSTGETMAELPLAYTTIGARTGIPVLVLHGTGGSARSLLTPIFAGQLFGPGQPLDASRYYIIIPDSLGAGQSAKPSDGMRASFPRYTYDDMVRAQYRLVTEGLGIPHLRLILGQSMGGMHAWLWGVMYPDAMDAIVPMASQPTAMAGRNWIMRRMQIELIRRDPAYQGGNYTEQPPSLRMANVFYSLGTSGGTLFLQAAAPDRAAADKLVDARLAAPPPLDANDFIYQWDASRDYDPSAQLERIKARVLAINAADDERNPPETGLMQAAMARIPNAQMLLIPASEKTLGHGTTGTASFYAEDLRRFVESLE</sequence>
<evidence type="ECO:0000313" key="4">
    <source>
        <dbReference type="EMBL" id="MBC9207654.1"/>
    </source>
</evidence>
<dbReference type="Pfam" id="PF00561">
    <property type="entry name" value="Abhydrolase_1"/>
    <property type="match status" value="1"/>
</dbReference>
<reference evidence="4 5" key="1">
    <citation type="journal article" date="2013" name="Int. J. Syst. Evol. Microbiol.">
        <title>Roseomonas aerophila sp. nov., isolated from air.</title>
        <authorList>
            <person name="Kim S.J."/>
            <person name="Weon H.Y."/>
            <person name="Ahn J.H."/>
            <person name="Hong S.B."/>
            <person name="Seok S.J."/>
            <person name="Whang K.S."/>
            <person name="Kwon S.W."/>
        </authorList>
    </citation>
    <scope>NUCLEOTIDE SEQUENCE [LARGE SCALE GENOMIC DNA]</scope>
    <source>
        <strain evidence="4 5">NBRC 108923</strain>
    </source>
</reference>
<feature type="signal peptide" evidence="2">
    <location>
        <begin position="1"/>
        <end position="28"/>
    </location>
</feature>
<dbReference type="InterPro" id="IPR006311">
    <property type="entry name" value="TAT_signal"/>
</dbReference>
<dbReference type="GO" id="GO:0016787">
    <property type="term" value="F:hydrolase activity"/>
    <property type="evidence" value="ECO:0007669"/>
    <property type="project" value="UniProtKB-KW"/>
</dbReference>
<dbReference type="InterPro" id="IPR008220">
    <property type="entry name" value="HAT_MetX-like"/>
</dbReference>
<dbReference type="SUPFAM" id="SSF53474">
    <property type="entry name" value="alpha/beta-Hydrolases"/>
    <property type="match status" value="1"/>
</dbReference>
<dbReference type="PANTHER" id="PTHR32268">
    <property type="entry name" value="HOMOSERINE O-ACETYLTRANSFERASE"/>
    <property type="match status" value="1"/>
</dbReference>
<dbReference type="Gene3D" id="3.40.50.1820">
    <property type="entry name" value="alpha/beta hydrolase"/>
    <property type="match status" value="1"/>
</dbReference>
<dbReference type="EMBL" id="JACTVA010000020">
    <property type="protein sequence ID" value="MBC9207654.1"/>
    <property type="molecule type" value="Genomic_DNA"/>
</dbReference>
<keyword evidence="4" id="KW-0378">Hydrolase</keyword>
<dbReference type="InterPro" id="IPR029058">
    <property type="entry name" value="AB_hydrolase_fold"/>
</dbReference>